<comment type="caution">
    <text evidence="3">The sequence shown here is derived from an EMBL/GenBank/DDBJ whole genome shotgun (WGS) entry which is preliminary data.</text>
</comment>
<dbReference type="InterPro" id="IPR022742">
    <property type="entry name" value="Hydrolase_4"/>
</dbReference>
<accession>A0AAD7MVA3</accession>
<dbReference type="EMBL" id="JARKIB010000147">
    <property type="protein sequence ID" value="KAJ7732165.1"/>
    <property type="molecule type" value="Genomic_DNA"/>
</dbReference>
<keyword evidence="4" id="KW-1185">Reference proteome</keyword>
<reference evidence="3" key="1">
    <citation type="submission" date="2023-03" db="EMBL/GenBank/DDBJ databases">
        <title>Massive genome expansion in bonnet fungi (Mycena s.s.) driven by repeated elements and novel gene families across ecological guilds.</title>
        <authorList>
            <consortium name="Lawrence Berkeley National Laboratory"/>
            <person name="Harder C.B."/>
            <person name="Miyauchi S."/>
            <person name="Viragh M."/>
            <person name="Kuo A."/>
            <person name="Thoen E."/>
            <person name="Andreopoulos B."/>
            <person name="Lu D."/>
            <person name="Skrede I."/>
            <person name="Drula E."/>
            <person name="Henrissat B."/>
            <person name="Morin E."/>
            <person name="Kohler A."/>
            <person name="Barry K."/>
            <person name="LaButti K."/>
            <person name="Morin E."/>
            <person name="Salamov A."/>
            <person name="Lipzen A."/>
            <person name="Mereny Z."/>
            <person name="Hegedus B."/>
            <person name="Baldrian P."/>
            <person name="Stursova M."/>
            <person name="Weitz H."/>
            <person name="Taylor A."/>
            <person name="Grigoriev I.V."/>
            <person name="Nagy L.G."/>
            <person name="Martin F."/>
            <person name="Kauserud H."/>
        </authorList>
    </citation>
    <scope>NUCLEOTIDE SEQUENCE</scope>
    <source>
        <strain evidence="3">CBHHK182m</strain>
    </source>
</reference>
<gene>
    <name evidence="3" type="ORF">B0H16DRAFT_1328858</name>
</gene>
<dbReference type="PANTHER" id="PTHR22946">
    <property type="entry name" value="DIENELACTONE HYDROLASE DOMAIN-CONTAINING PROTEIN-RELATED"/>
    <property type="match status" value="1"/>
</dbReference>
<sequence length="302" mass="32874">MSFEFELKTLKIPSSRPGWNLDAWQYLPADKEVARPTPIIVMAHGFGADKTMGLGRYAETFAAAGYACLVFDYRRWGASDGTPRQVLMVKDQLEDYRTVIKYARQQPEFDPQRLVLWGSSFSGAHAITLSAENAVNAVAALAQCPYTGTSPPLPFGLVSLKIAASVVLDIIKQTLGFAPVYIPVVSEPGTVGALTTEGTRAGMLVICSNPRYLNQISASSLLQVPSYQPRAKAARINCPLLIVLPTQDNLCLPQGAEQIAKATEKCELVSVTCGHFDVYYGASHHTESITAQLEFLKKHIPV</sequence>
<organism evidence="3 4">
    <name type="scientific">Mycena metata</name>
    <dbReference type="NCBI Taxonomy" id="1033252"/>
    <lineage>
        <taxon>Eukaryota</taxon>
        <taxon>Fungi</taxon>
        <taxon>Dikarya</taxon>
        <taxon>Basidiomycota</taxon>
        <taxon>Agaricomycotina</taxon>
        <taxon>Agaricomycetes</taxon>
        <taxon>Agaricomycetidae</taxon>
        <taxon>Agaricales</taxon>
        <taxon>Marasmiineae</taxon>
        <taxon>Mycenaceae</taxon>
        <taxon>Mycena</taxon>
    </lineage>
</organism>
<dbReference type="Pfam" id="PF12146">
    <property type="entry name" value="Hydrolase_4"/>
    <property type="match status" value="1"/>
</dbReference>
<dbReference type="PANTHER" id="PTHR22946:SF9">
    <property type="entry name" value="POLYKETIDE TRANSFERASE AF380"/>
    <property type="match status" value="1"/>
</dbReference>
<keyword evidence="1" id="KW-0378">Hydrolase</keyword>
<dbReference type="SUPFAM" id="SSF53474">
    <property type="entry name" value="alpha/beta-Hydrolases"/>
    <property type="match status" value="1"/>
</dbReference>
<dbReference type="Proteomes" id="UP001215598">
    <property type="component" value="Unassembled WGS sequence"/>
</dbReference>
<dbReference type="Gene3D" id="3.40.50.1820">
    <property type="entry name" value="alpha/beta hydrolase"/>
    <property type="match status" value="1"/>
</dbReference>
<protein>
    <submittedName>
        <fullName evidence="3">Alpha/beta-hydrolase</fullName>
    </submittedName>
</protein>
<evidence type="ECO:0000313" key="4">
    <source>
        <dbReference type="Proteomes" id="UP001215598"/>
    </source>
</evidence>
<proteinExistence type="predicted"/>
<dbReference type="InterPro" id="IPR050261">
    <property type="entry name" value="FrsA_esterase"/>
</dbReference>
<evidence type="ECO:0000256" key="1">
    <source>
        <dbReference type="ARBA" id="ARBA00022801"/>
    </source>
</evidence>
<dbReference type="GO" id="GO:0016788">
    <property type="term" value="F:hydrolase activity, acting on ester bonds"/>
    <property type="evidence" value="ECO:0007669"/>
    <property type="project" value="UniProtKB-ARBA"/>
</dbReference>
<feature type="domain" description="Serine aminopeptidase S33" evidence="2">
    <location>
        <begin position="36"/>
        <end position="265"/>
    </location>
</feature>
<dbReference type="InterPro" id="IPR029058">
    <property type="entry name" value="AB_hydrolase_fold"/>
</dbReference>
<evidence type="ECO:0000259" key="2">
    <source>
        <dbReference type="Pfam" id="PF12146"/>
    </source>
</evidence>
<evidence type="ECO:0000313" key="3">
    <source>
        <dbReference type="EMBL" id="KAJ7732165.1"/>
    </source>
</evidence>
<dbReference type="AlphaFoldDB" id="A0AAD7MVA3"/>
<name>A0AAD7MVA3_9AGAR</name>